<accession>A0A8T9QAB9</accession>
<dbReference type="Proteomes" id="UP000831796">
    <property type="component" value="Chromosome"/>
</dbReference>
<evidence type="ECO:0000313" key="2">
    <source>
        <dbReference type="EMBL" id="UOQ74095.1"/>
    </source>
</evidence>
<evidence type="ECO:0000313" key="3">
    <source>
        <dbReference type="Proteomes" id="UP000831796"/>
    </source>
</evidence>
<evidence type="ECO:0000259" key="1">
    <source>
        <dbReference type="Pfam" id="PF03235"/>
    </source>
</evidence>
<reference evidence="2" key="1">
    <citation type="submission" date="2022-04" db="EMBL/GenBank/DDBJ databases">
        <title>Hymenobacter sp. isolated from the air.</title>
        <authorList>
            <person name="Won M."/>
            <person name="Lee C.-M."/>
            <person name="Woen H.-Y."/>
            <person name="Kwon S.-W."/>
        </authorList>
    </citation>
    <scope>NUCLEOTIDE SEQUENCE</scope>
    <source>
        <strain evidence="2">5116S-3</strain>
    </source>
</reference>
<dbReference type="KEGG" id="hcu:MUN79_09500"/>
<organism evidence="2 3">
    <name type="scientific">Hymenobacter cellulosilyticus</name>
    <dbReference type="NCBI Taxonomy" id="2932248"/>
    <lineage>
        <taxon>Bacteria</taxon>
        <taxon>Pseudomonadati</taxon>
        <taxon>Bacteroidota</taxon>
        <taxon>Cytophagia</taxon>
        <taxon>Cytophagales</taxon>
        <taxon>Hymenobacteraceae</taxon>
        <taxon>Hymenobacter</taxon>
    </lineage>
</organism>
<dbReference type="RefSeq" id="WP_244677439.1">
    <property type="nucleotide sequence ID" value="NZ_CP095046.1"/>
</dbReference>
<name>A0A8T9QAB9_9BACT</name>
<dbReference type="Pfam" id="PF03235">
    <property type="entry name" value="GmrSD_N"/>
    <property type="match status" value="1"/>
</dbReference>
<feature type="domain" description="GmrSD restriction endonucleases N-terminal" evidence="1">
    <location>
        <begin position="56"/>
        <end position="191"/>
    </location>
</feature>
<keyword evidence="3" id="KW-1185">Reference proteome</keyword>
<dbReference type="EMBL" id="CP095046">
    <property type="protein sequence ID" value="UOQ74095.1"/>
    <property type="molecule type" value="Genomic_DNA"/>
</dbReference>
<dbReference type="AlphaFoldDB" id="A0A8T9QAB9"/>
<protein>
    <submittedName>
        <fullName evidence="2">DUF262 domain-containing protein</fullName>
    </submittedName>
</protein>
<dbReference type="InterPro" id="IPR004919">
    <property type="entry name" value="GmrSD_N"/>
</dbReference>
<sequence>MEREFSTEEISSKTEAEIVAAEEQIKSFQIPYEYDTKEYPIDVMLFRFNSNAPEKSKIRIPGYQRSFIWRDEMKCRFIESLFMGVPIQPLFAAILDKDGTLELIDGSQRIRTIEAFVNNEFTLNGLKKLTYLNGFKYSDLPESRRNKFELINIRLHVISDKAEEGVRHDIFDRINTTGERAKPAEVRKGAFAGDFYKFIEQCTKDELFKELCPISESARKRGEAEELVLRFFTYSEFGTNRKERGSRVLDSYLIEKNNGFDIDNKTLIFNNMLNFVRDNFPLGFRKTPNANSTPRVRFEAISLGVHFALEEEPKLVPKSMDWLNSLEFNEVTTSDSSGNAGKLKKRVDFVKDCLVNKIKPTDLHYEGN</sequence>
<dbReference type="REBASE" id="612867">
    <property type="entry name" value="Hsp511653ORF9505P"/>
</dbReference>
<gene>
    <name evidence="2" type="ORF">MUN79_09500</name>
</gene>
<proteinExistence type="predicted"/>
<dbReference type="PANTHER" id="PTHR39639:SF1">
    <property type="entry name" value="DUF262 DOMAIN-CONTAINING PROTEIN"/>
    <property type="match status" value="1"/>
</dbReference>
<dbReference type="PANTHER" id="PTHR39639">
    <property type="entry name" value="CHROMOSOME 16, WHOLE GENOME SHOTGUN SEQUENCE"/>
    <property type="match status" value="1"/>
</dbReference>